<evidence type="ECO:0000313" key="2">
    <source>
        <dbReference type="Proteomes" id="UP001163223"/>
    </source>
</evidence>
<organism evidence="1 2">
    <name type="scientific">Antarcticirhabdus aurantiaca</name>
    <dbReference type="NCBI Taxonomy" id="2606717"/>
    <lineage>
        <taxon>Bacteria</taxon>
        <taxon>Pseudomonadati</taxon>
        <taxon>Pseudomonadota</taxon>
        <taxon>Alphaproteobacteria</taxon>
        <taxon>Hyphomicrobiales</taxon>
        <taxon>Aurantimonadaceae</taxon>
        <taxon>Antarcticirhabdus</taxon>
    </lineage>
</organism>
<evidence type="ECO:0000313" key="1">
    <source>
        <dbReference type="EMBL" id="WAJ29831.1"/>
    </source>
</evidence>
<gene>
    <name evidence="1" type="ORF">OXU80_06310</name>
</gene>
<name>A0ACD4NT36_9HYPH</name>
<dbReference type="EMBL" id="CP113520">
    <property type="protein sequence ID" value="WAJ29831.1"/>
    <property type="molecule type" value="Genomic_DNA"/>
</dbReference>
<reference evidence="1" key="1">
    <citation type="submission" date="2022-11" db="EMBL/GenBank/DDBJ databases">
        <title>beta-Carotene-producing bacterium, Jeongeuplla avenae sp. nov., alleviates the salt stress of Arabidopsis seedlings.</title>
        <authorList>
            <person name="Jiang L."/>
            <person name="Lee J."/>
        </authorList>
    </citation>
    <scope>NUCLEOTIDE SEQUENCE</scope>
    <source>
        <strain evidence="1">DY_R2A_6</strain>
    </source>
</reference>
<protein>
    <submittedName>
        <fullName evidence="1">Uncharacterized protein</fullName>
    </submittedName>
</protein>
<keyword evidence="2" id="KW-1185">Reference proteome</keyword>
<sequence>MTAATAIKHDPSGSTSTEAHVGLDARLDDLRAWNISSEAVYLAAGNELQLLYRRVMTVRDCIRRATEIMSKGKADEVEANLRAAAAQALSAQDLAVERGAALERLSDAARSAAAGSSEVALVFRLLDYVVLVARTHIEAMTDARDELGPFTHHVQELVESGQRIARDLDERVRLLLNSIHESRAVATELQFAADSEGGDIAGQFDKLLAQLDEQRAGADVVRDGAQASFQKIGEAVAGLVAGLQFHDIARQRMEHSLDNLARLKLLAREGRLAPGGEPLDPALRGAAVNSIARLEMAQLASLARLYEDKMGHIQSVLGVIDEEVEASDQRLASMFASGSGQNAGRSAIAVLEAEAARVRARFQRGEKNRQRLNDTLAACVEAAHPLIGMTDELAELEHALRLAGFNAAVRAAHVDSGDDTIGYISREIRDQASIAKDKADDVRSGIEVAVAATNELGERILPAIAAAEDGVSAAFAAATGTLGSIEGECLEQLREGASTANGLGGLVSAITKLMTPHVKGCAMMLSVGASLAGLSAATAEDGGADPVAVDAILDELGKSYTMVEERDIFVEVFGRLPASAKGSAAPAPASDDLDDILF</sequence>
<proteinExistence type="predicted"/>
<dbReference type="Proteomes" id="UP001163223">
    <property type="component" value="Chromosome"/>
</dbReference>
<accession>A0ACD4NT36</accession>